<keyword evidence="2" id="KW-1133">Transmembrane helix</keyword>
<dbReference type="Proteomes" id="UP000185860">
    <property type="component" value="Unassembled WGS sequence"/>
</dbReference>
<dbReference type="RefSeq" id="WP_073591650.1">
    <property type="nucleotide sequence ID" value="NZ_MRCE01000001.1"/>
</dbReference>
<name>A0A1U7ITY0_9CYAN</name>
<protein>
    <submittedName>
        <fullName evidence="3">Uncharacterized protein</fullName>
    </submittedName>
</protein>
<feature type="compositionally biased region" description="Polar residues" evidence="1">
    <location>
        <begin position="46"/>
        <end position="55"/>
    </location>
</feature>
<feature type="region of interest" description="Disordered" evidence="1">
    <location>
        <begin position="90"/>
        <end position="114"/>
    </location>
</feature>
<evidence type="ECO:0000256" key="1">
    <source>
        <dbReference type="SAM" id="MobiDB-lite"/>
    </source>
</evidence>
<comment type="caution">
    <text evidence="3">The sequence shown here is derived from an EMBL/GenBank/DDBJ whole genome shotgun (WGS) entry which is preliminary data.</text>
</comment>
<keyword evidence="2" id="KW-0472">Membrane</keyword>
<feature type="transmembrane region" description="Helical" evidence="2">
    <location>
        <begin position="12"/>
        <end position="34"/>
    </location>
</feature>
<dbReference type="EMBL" id="MRCE01000001">
    <property type="protein sequence ID" value="OKH40976.1"/>
    <property type="molecule type" value="Genomic_DNA"/>
</dbReference>
<proteinExistence type="predicted"/>
<reference evidence="3 4" key="1">
    <citation type="submission" date="2016-11" db="EMBL/GenBank/DDBJ databases">
        <title>Draft Genome Sequences of Nine Cyanobacterial Strains from Diverse Habitats.</title>
        <authorList>
            <person name="Zhu T."/>
            <person name="Hou S."/>
            <person name="Lu X."/>
            <person name="Hess W.R."/>
        </authorList>
    </citation>
    <scope>NUCLEOTIDE SEQUENCE [LARGE SCALE GENOMIC DNA]</scope>
    <source>
        <strain evidence="3 4">IAM M-71</strain>
    </source>
</reference>
<accession>A0A1U7ITY0</accession>
<sequence>MSYIFSTLKQGLSKVLVSALIIVLTVSVFVFFPIQPSLAEAPSLRQPMQTQMDNSKQSETDREKAYEKEINALNKPQGIEKEYEENLEAYEETQPEKGLIQEAKSLVEKATGNN</sequence>
<gene>
    <name evidence="3" type="ORF">NIES2119_01335</name>
</gene>
<dbReference type="AlphaFoldDB" id="A0A1U7ITY0"/>
<evidence type="ECO:0000256" key="2">
    <source>
        <dbReference type="SAM" id="Phobius"/>
    </source>
</evidence>
<organism evidence="3 4">
    <name type="scientific">[Phormidium ambiguum] IAM M-71</name>
    <dbReference type="NCBI Taxonomy" id="454136"/>
    <lineage>
        <taxon>Bacteria</taxon>
        <taxon>Bacillati</taxon>
        <taxon>Cyanobacteriota</taxon>
        <taxon>Cyanophyceae</taxon>
        <taxon>Oscillatoriophycideae</taxon>
        <taxon>Aerosakkonematales</taxon>
        <taxon>Aerosakkonemataceae</taxon>
        <taxon>Floridanema</taxon>
    </lineage>
</organism>
<evidence type="ECO:0000313" key="3">
    <source>
        <dbReference type="EMBL" id="OKH40976.1"/>
    </source>
</evidence>
<feature type="region of interest" description="Disordered" evidence="1">
    <location>
        <begin position="42"/>
        <end position="64"/>
    </location>
</feature>
<keyword evidence="2" id="KW-0812">Transmembrane</keyword>
<evidence type="ECO:0000313" key="4">
    <source>
        <dbReference type="Proteomes" id="UP000185860"/>
    </source>
</evidence>